<protein>
    <submittedName>
        <fullName evidence="2">Uncharacterized protein</fullName>
    </submittedName>
</protein>
<evidence type="ECO:0000313" key="3">
    <source>
        <dbReference type="Proteomes" id="UP000762676"/>
    </source>
</evidence>
<dbReference type="AlphaFoldDB" id="A0AAV4F8H7"/>
<sequence>MHRLDGVGCLALLEKRDAGLFLTGLIFRALHSIPGIDGARSRMVSVQSMDIGLSRRHEAGDDSYEHTQVGKLPRQQPQSHQKPKNFYLPWEFKDTTNAFGYDCAQNGAISYGITENRKVMVQNLPFIRTMMLPCGYHINNLTLSLHET</sequence>
<name>A0AAV4F8H7_9GAST</name>
<comment type="caution">
    <text evidence="2">The sequence shown here is derived from an EMBL/GenBank/DDBJ whole genome shotgun (WGS) entry which is preliminary data.</text>
</comment>
<dbReference type="Proteomes" id="UP000762676">
    <property type="component" value="Unassembled WGS sequence"/>
</dbReference>
<reference evidence="2 3" key="1">
    <citation type="journal article" date="2021" name="Elife">
        <title>Chloroplast acquisition without the gene transfer in kleptoplastic sea slugs, Plakobranchus ocellatus.</title>
        <authorList>
            <person name="Maeda T."/>
            <person name="Takahashi S."/>
            <person name="Yoshida T."/>
            <person name="Shimamura S."/>
            <person name="Takaki Y."/>
            <person name="Nagai Y."/>
            <person name="Toyoda A."/>
            <person name="Suzuki Y."/>
            <person name="Arimoto A."/>
            <person name="Ishii H."/>
            <person name="Satoh N."/>
            <person name="Nishiyama T."/>
            <person name="Hasebe M."/>
            <person name="Maruyama T."/>
            <person name="Minagawa J."/>
            <person name="Obokata J."/>
            <person name="Shigenobu S."/>
        </authorList>
    </citation>
    <scope>NUCLEOTIDE SEQUENCE [LARGE SCALE GENOMIC DNA]</scope>
</reference>
<keyword evidence="3" id="KW-1185">Reference proteome</keyword>
<evidence type="ECO:0000313" key="2">
    <source>
        <dbReference type="EMBL" id="GFR69316.1"/>
    </source>
</evidence>
<organism evidence="2 3">
    <name type="scientific">Elysia marginata</name>
    <dbReference type="NCBI Taxonomy" id="1093978"/>
    <lineage>
        <taxon>Eukaryota</taxon>
        <taxon>Metazoa</taxon>
        <taxon>Spiralia</taxon>
        <taxon>Lophotrochozoa</taxon>
        <taxon>Mollusca</taxon>
        <taxon>Gastropoda</taxon>
        <taxon>Heterobranchia</taxon>
        <taxon>Euthyneura</taxon>
        <taxon>Panpulmonata</taxon>
        <taxon>Sacoglossa</taxon>
        <taxon>Placobranchoidea</taxon>
        <taxon>Plakobranchidae</taxon>
        <taxon>Elysia</taxon>
    </lineage>
</organism>
<feature type="region of interest" description="Disordered" evidence="1">
    <location>
        <begin position="59"/>
        <end position="82"/>
    </location>
</feature>
<gene>
    <name evidence="2" type="ORF">ElyMa_005628100</name>
</gene>
<proteinExistence type="predicted"/>
<accession>A0AAV4F8H7</accession>
<evidence type="ECO:0000256" key="1">
    <source>
        <dbReference type="SAM" id="MobiDB-lite"/>
    </source>
</evidence>
<dbReference type="EMBL" id="BMAT01011263">
    <property type="protein sequence ID" value="GFR69316.1"/>
    <property type="molecule type" value="Genomic_DNA"/>
</dbReference>